<feature type="repeat" description="TPR" evidence="1">
    <location>
        <begin position="187"/>
        <end position="220"/>
    </location>
</feature>
<evidence type="ECO:0000313" key="4">
    <source>
        <dbReference type="Proteomes" id="UP000249605"/>
    </source>
</evidence>
<protein>
    <submittedName>
        <fullName evidence="3">Uncharacterized protein</fullName>
    </submittedName>
</protein>
<dbReference type="Gene3D" id="1.25.40.10">
    <property type="entry name" value="Tetratricopeptide repeat domain"/>
    <property type="match status" value="1"/>
</dbReference>
<proteinExistence type="predicted"/>
<evidence type="ECO:0000256" key="1">
    <source>
        <dbReference type="PROSITE-ProRule" id="PRU00339"/>
    </source>
</evidence>
<dbReference type="InterPro" id="IPR011990">
    <property type="entry name" value="TPR-like_helical_dom_sf"/>
</dbReference>
<reference evidence="3 4" key="1">
    <citation type="journal article" date="2019" name="Int. J. Syst. Evol. Microbiol.">
        <title>Azospirillum ramasamyi sp. nov., a novel diazotrophic bacterium isolated from fermented bovine products.</title>
        <authorList>
            <person name="Anandham R."/>
            <person name="Heo J."/>
            <person name="Krishnamoorthy R."/>
            <person name="SenthilKumar M."/>
            <person name="Gopal N.O."/>
            <person name="Kim S.J."/>
            <person name="Kwon S.W."/>
        </authorList>
    </citation>
    <scope>NUCLEOTIDE SEQUENCE [LARGE SCALE GENOMIC DNA]</scope>
    <source>
        <strain evidence="3 4">M2T2B2</strain>
    </source>
</reference>
<accession>A0A2U9S561</accession>
<dbReference type="KEGG" id="azm:DM194_06950"/>
<feature type="compositionally biased region" description="Basic and acidic residues" evidence="2">
    <location>
        <begin position="511"/>
        <end position="522"/>
    </location>
</feature>
<dbReference type="AlphaFoldDB" id="A0A2U9S561"/>
<dbReference type="GO" id="GO:0006493">
    <property type="term" value="P:protein O-linked glycosylation"/>
    <property type="evidence" value="ECO:0007669"/>
    <property type="project" value="InterPro"/>
</dbReference>
<feature type="region of interest" description="Disordered" evidence="2">
    <location>
        <begin position="502"/>
        <end position="522"/>
    </location>
</feature>
<dbReference type="PANTHER" id="PTHR44366:SF1">
    <property type="entry name" value="UDP-N-ACETYLGLUCOSAMINE--PEPTIDE N-ACETYLGLUCOSAMINYLTRANSFERASE 110 KDA SUBUNIT"/>
    <property type="match status" value="1"/>
</dbReference>
<dbReference type="InterPro" id="IPR037919">
    <property type="entry name" value="OGT"/>
</dbReference>
<dbReference type="Pfam" id="PF13432">
    <property type="entry name" value="TPR_16"/>
    <property type="match status" value="2"/>
</dbReference>
<organism evidence="3 4">
    <name type="scientific">Azospirillum ramasamyi</name>
    <dbReference type="NCBI Taxonomy" id="682998"/>
    <lineage>
        <taxon>Bacteria</taxon>
        <taxon>Pseudomonadati</taxon>
        <taxon>Pseudomonadota</taxon>
        <taxon>Alphaproteobacteria</taxon>
        <taxon>Rhodospirillales</taxon>
        <taxon>Azospirillaceae</taxon>
        <taxon>Azospirillum</taxon>
    </lineage>
</organism>
<evidence type="ECO:0000313" key="3">
    <source>
        <dbReference type="EMBL" id="AWU94021.1"/>
    </source>
</evidence>
<dbReference type="SUPFAM" id="SSF48452">
    <property type="entry name" value="TPR-like"/>
    <property type="match status" value="1"/>
</dbReference>
<dbReference type="InterPro" id="IPR019734">
    <property type="entry name" value="TPR_rpt"/>
</dbReference>
<keyword evidence="4" id="KW-1185">Reference proteome</keyword>
<dbReference type="PANTHER" id="PTHR44366">
    <property type="entry name" value="UDP-N-ACETYLGLUCOSAMINE--PEPTIDE N-ACETYLGLUCOSAMINYLTRANSFERASE 110 KDA SUBUNIT"/>
    <property type="match status" value="1"/>
</dbReference>
<dbReference type="SMART" id="SM00028">
    <property type="entry name" value="TPR"/>
    <property type="match status" value="5"/>
</dbReference>
<dbReference type="GO" id="GO:0097363">
    <property type="term" value="F:protein O-acetylglucosaminyltransferase activity"/>
    <property type="evidence" value="ECO:0007669"/>
    <property type="project" value="TreeGrafter"/>
</dbReference>
<name>A0A2U9S561_9PROT</name>
<evidence type="ECO:0000256" key="2">
    <source>
        <dbReference type="SAM" id="MobiDB-lite"/>
    </source>
</evidence>
<keyword evidence="1" id="KW-0802">TPR repeat</keyword>
<dbReference type="Proteomes" id="UP000249605">
    <property type="component" value="Chromosome"/>
</dbReference>
<dbReference type="PROSITE" id="PS50005">
    <property type="entry name" value="TPR"/>
    <property type="match status" value="2"/>
</dbReference>
<dbReference type="EMBL" id="CP029829">
    <property type="protein sequence ID" value="AWU94021.1"/>
    <property type="molecule type" value="Genomic_DNA"/>
</dbReference>
<dbReference type="OrthoDB" id="7278101at2"/>
<sequence>MSLGSAMASVQEALRVALDHHGAGRLREAEILYGRILDAAPGTHAASHLLGMLLAQTGRLEDAAQRIAAAVRAQPGIADYHRDLAKVHQALGLPAQAMAGQRRAAALRPDDAAAMALLGVAAQMTGGTDAAIDTLGRALTLDPQDGETRHRLALLLELRGIHHLEQGRAEAAAADLSRLIDVEPPTAERLFQLGNALSRAGRADDAPARYRQSLALQPDHVGAVFNLGILMRQAAGLELAALERAAAILGRAVALAPDFLEAHENFAILLFQSYREAEALAQVDRLLTMKRRIAVREGAALALPPLRDRPAAPEGRIRDVVAFSLWGTADLYRRGAVENARLVRSVYPGWTCRIYHDDSVPPEILAELDGLGAERVAMPPGSGPVNGLYWRFLPSDDPTVRRFVCRDCDSRVGPRERAAVEAWIASGKPFHVMRDHPLHSELMLAGMWGGIAGLLPPLEPLIERFASVEADRWQDQRFLRSHLWPLIADACLVHDSHQPGHGVPFPGHSGDAAEHAVGRRVR</sequence>
<gene>
    <name evidence="3" type="ORF">DM194_06950</name>
</gene>
<feature type="repeat" description="TPR" evidence="1">
    <location>
        <begin position="112"/>
        <end position="145"/>
    </location>
</feature>